<dbReference type="AlphaFoldDB" id="A0A1R3JBI6"/>
<reference evidence="2" key="1">
    <citation type="submission" date="2013-09" db="EMBL/GenBank/DDBJ databases">
        <title>Corchorus olitorius genome sequencing.</title>
        <authorList>
            <person name="Alam M."/>
            <person name="Haque M.S."/>
            <person name="Islam M.S."/>
            <person name="Emdad E.M."/>
            <person name="Islam M.M."/>
            <person name="Ahmed B."/>
            <person name="Halim A."/>
            <person name="Hossen Q.M.M."/>
            <person name="Hossain M.Z."/>
            <person name="Ahmed R."/>
            <person name="Khan M.M."/>
            <person name="Islam R."/>
            <person name="Rashid M.M."/>
            <person name="Khan S.A."/>
            <person name="Rahman M.S."/>
            <person name="Alam M."/>
            <person name="Yahiya A.S."/>
            <person name="Khan M.S."/>
            <person name="Azam M.S."/>
            <person name="Haque T."/>
            <person name="Lashkar M.Z.H."/>
            <person name="Akhand A.I."/>
            <person name="Morshed G."/>
            <person name="Roy S."/>
            <person name="Uddin K.S."/>
            <person name="Rabeya T."/>
            <person name="Hossain A.S."/>
            <person name="Chowdhury A."/>
            <person name="Snigdha A.R."/>
            <person name="Mortoza M.S."/>
            <person name="Matin S.A."/>
            <person name="Hoque S.M.E."/>
            <person name="Islam M.K."/>
            <person name="Roy D.K."/>
            <person name="Haider R."/>
            <person name="Moosa M.M."/>
            <person name="Elias S.M."/>
            <person name="Hasan A.M."/>
            <person name="Jahan S."/>
            <person name="Shafiuddin M."/>
            <person name="Mahmood N."/>
            <person name="Shommy N.S."/>
        </authorList>
    </citation>
    <scope>NUCLEOTIDE SEQUENCE [LARGE SCALE GENOMIC DNA]</scope>
    <source>
        <strain evidence="2">cv. O-4</strain>
    </source>
</reference>
<name>A0A1R3JBI6_9ROSI</name>
<evidence type="ECO:0000313" key="1">
    <source>
        <dbReference type="EMBL" id="OMO92147.1"/>
    </source>
</evidence>
<gene>
    <name evidence="1" type="ORF">COLO4_17841</name>
</gene>
<evidence type="ECO:0000313" key="2">
    <source>
        <dbReference type="Proteomes" id="UP000187203"/>
    </source>
</evidence>
<organism evidence="1 2">
    <name type="scientific">Corchorus olitorius</name>
    <dbReference type="NCBI Taxonomy" id="93759"/>
    <lineage>
        <taxon>Eukaryota</taxon>
        <taxon>Viridiplantae</taxon>
        <taxon>Streptophyta</taxon>
        <taxon>Embryophyta</taxon>
        <taxon>Tracheophyta</taxon>
        <taxon>Spermatophyta</taxon>
        <taxon>Magnoliopsida</taxon>
        <taxon>eudicotyledons</taxon>
        <taxon>Gunneridae</taxon>
        <taxon>Pentapetalae</taxon>
        <taxon>rosids</taxon>
        <taxon>malvids</taxon>
        <taxon>Malvales</taxon>
        <taxon>Malvaceae</taxon>
        <taxon>Grewioideae</taxon>
        <taxon>Apeibeae</taxon>
        <taxon>Corchorus</taxon>
    </lineage>
</organism>
<comment type="caution">
    <text evidence="1">The sequence shown here is derived from an EMBL/GenBank/DDBJ whole genome shotgun (WGS) entry which is preliminary data.</text>
</comment>
<accession>A0A1R3JBI6</accession>
<proteinExistence type="predicted"/>
<dbReference type="EMBL" id="AWUE01016391">
    <property type="protein sequence ID" value="OMO92147.1"/>
    <property type="molecule type" value="Genomic_DNA"/>
</dbReference>
<protein>
    <submittedName>
        <fullName evidence="1">Uncharacterized protein</fullName>
    </submittedName>
</protein>
<keyword evidence="2" id="KW-1185">Reference proteome</keyword>
<dbReference type="Proteomes" id="UP000187203">
    <property type="component" value="Unassembled WGS sequence"/>
</dbReference>
<sequence>MAGLMRKQHGRKDKNKTPVYVVEAMNKIMDVEPAAC</sequence>